<feature type="region of interest" description="Disordered" evidence="1">
    <location>
        <begin position="284"/>
        <end position="312"/>
    </location>
</feature>
<proteinExistence type="predicted"/>
<accession>A0A9P1JTY4</accession>
<organism evidence="3 4">
    <name type="scientific">Azospirillum baldaniorum</name>
    <dbReference type="NCBI Taxonomy" id="1064539"/>
    <lineage>
        <taxon>Bacteria</taxon>
        <taxon>Pseudomonadati</taxon>
        <taxon>Pseudomonadota</taxon>
        <taxon>Alphaproteobacteria</taxon>
        <taxon>Rhodospirillales</taxon>
        <taxon>Azospirillaceae</taxon>
        <taxon>Azospirillum</taxon>
    </lineage>
</organism>
<gene>
    <name evidence="3" type="ORF">AZOBR_p120061</name>
</gene>
<keyword evidence="3" id="KW-0614">Plasmid</keyword>
<evidence type="ECO:0000259" key="2">
    <source>
        <dbReference type="Pfam" id="PF12684"/>
    </source>
</evidence>
<feature type="domain" description="Putative exodeoxyribonuclease 8 PDDEXK-like" evidence="2">
    <location>
        <begin position="27"/>
        <end position="263"/>
    </location>
</feature>
<dbReference type="Pfam" id="PF12684">
    <property type="entry name" value="DUF3799"/>
    <property type="match status" value="1"/>
</dbReference>
<sequence>MPDFSKLEPGIYGGIPAEAYHRLPALSASGIKTLVNECPAVFWHEHMNPEAEETDDTKFDVGTVAHLVWLEPHLREERLVIIEADAYRTKAAKEARAEAKAAGKTPLLEKHLPKIEAMRAVLEAELPPGLMRGGTAERTHLWQDPKTGVLIKNRLDWVQDGDRLIVDYKTSESAKPSAFERRIWDVGHHMQARLYLTGNELLTGQRARWLWVVQATKPPHCVSIFEPTPGLLSMADEDVRHAIDLFAECSAADEWPAYTDTVQLVGPPAWAAAQHEERKYARQFAAQERRSRKPANSNEIQRAIDAQAPFGA</sequence>
<dbReference type="KEGG" id="abs:AZOBR_p120061"/>
<dbReference type="AlphaFoldDB" id="A0A9P1JTY4"/>
<protein>
    <submittedName>
        <fullName evidence="3">Gp60 protein</fullName>
    </submittedName>
</protein>
<dbReference type="Gene3D" id="3.90.320.10">
    <property type="match status" value="1"/>
</dbReference>
<evidence type="ECO:0000313" key="3">
    <source>
        <dbReference type="EMBL" id="CCC99743.1"/>
    </source>
</evidence>
<evidence type="ECO:0000313" key="4">
    <source>
        <dbReference type="Proteomes" id="UP000007319"/>
    </source>
</evidence>
<dbReference type="InterPro" id="IPR024432">
    <property type="entry name" value="Put_RecE_PDDEXK-like_dom"/>
</dbReference>
<keyword evidence="4" id="KW-1185">Reference proteome</keyword>
<reference evidence="3 4" key="1">
    <citation type="journal article" date="2011" name="PLoS Genet.">
        <title>Azospirillum genomes reveal transition of bacteria from aquatic to terrestrial environments.</title>
        <authorList>
            <person name="Wisniewski-Dye F."/>
            <person name="Borziak K."/>
            <person name="Khalsa-Moyers G."/>
            <person name="Alexandre G."/>
            <person name="Sukharnikov L.O."/>
            <person name="Wuichet K."/>
            <person name="Hurst G.B."/>
            <person name="McDonald W.H."/>
            <person name="Robertson J.S."/>
            <person name="Barbe V."/>
            <person name="Calteau A."/>
            <person name="Rouy Z."/>
            <person name="Mangenot S."/>
            <person name="Prigent-Combaret C."/>
            <person name="Normand P."/>
            <person name="Boyer M."/>
            <person name="Siguier P."/>
            <person name="Dessaux Y."/>
            <person name="Elmerich C."/>
            <person name="Condemine G."/>
            <person name="Krishnen G."/>
            <person name="Kennedy I."/>
            <person name="Paterson A.H."/>
            <person name="Gonzalez V."/>
            <person name="Mavingui P."/>
            <person name="Zhulin I.B."/>
        </authorList>
    </citation>
    <scope>NUCLEOTIDE SEQUENCE [LARGE SCALE GENOMIC DNA]</scope>
    <source>
        <strain evidence="3 4">Sp245</strain>
    </source>
</reference>
<geneLocation type="plasmid" evidence="3 4">
    <name>AZOBR_p1</name>
</geneLocation>
<dbReference type="InterPro" id="IPR011604">
    <property type="entry name" value="PDDEXK-like_dom_sf"/>
</dbReference>
<name>A0A9P1JTY4_9PROT</name>
<evidence type="ECO:0000256" key="1">
    <source>
        <dbReference type="SAM" id="MobiDB-lite"/>
    </source>
</evidence>
<dbReference type="EMBL" id="HE577328">
    <property type="protein sequence ID" value="CCC99743.1"/>
    <property type="molecule type" value="Genomic_DNA"/>
</dbReference>
<dbReference type="RefSeq" id="WP_014197248.1">
    <property type="nucleotide sequence ID" value="NC_016594.1"/>
</dbReference>
<dbReference type="Proteomes" id="UP000007319">
    <property type="component" value="Plasmid AZOBR_p1"/>
</dbReference>